<protein>
    <submittedName>
        <fullName evidence="2">Putative endonuclease</fullName>
    </submittedName>
</protein>
<dbReference type="Proteomes" id="UP000190541">
    <property type="component" value="Unassembled WGS sequence"/>
</dbReference>
<dbReference type="OrthoDB" id="795217at2"/>
<evidence type="ECO:0000259" key="1">
    <source>
        <dbReference type="PROSITE" id="PS50164"/>
    </source>
</evidence>
<keyword evidence="2" id="KW-0255">Endonuclease</keyword>
<evidence type="ECO:0000313" key="3">
    <source>
        <dbReference type="Proteomes" id="UP000190541"/>
    </source>
</evidence>
<dbReference type="InterPro" id="IPR000305">
    <property type="entry name" value="GIY-YIG_endonuc"/>
</dbReference>
<reference evidence="2 3" key="1">
    <citation type="submission" date="2017-02" db="EMBL/GenBank/DDBJ databases">
        <authorList>
            <person name="Peterson S.W."/>
        </authorList>
    </citation>
    <scope>NUCLEOTIDE SEQUENCE [LARGE SCALE GENOMIC DNA]</scope>
    <source>
        <strain evidence="2 3">DSM 22899</strain>
    </source>
</reference>
<dbReference type="InterPro" id="IPR035901">
    <property type="entry name" value="GIY-YIG_endonuc_sf"/>
</dbReference>
<sequence>MNNYIYILTDCNRTCLHVGMAQDLERAIKTYREAPGLFFDACAKVSRLVYHEALPTEESALRRFRELSTYTRMQKEKLIRKYNPNWVDLGLVRPLNAFGSSGLTNARLHLRS</sequence>
<evidence type="ECO:0000313" key="2">
    <source>
        <dbReference type="EMBL" id="SKB89542.1"/>
    </source>
</evidence>
<keyword evidence="2" id="KW-0540">Nuclease</keyword>
<dbReference type="EMBL" id="FUYS01000012">
    <property type="protein sequence ID" value="SKB89542.1"/>
    <property type="molecule type" value="Genomic_DNA"/>
</dbReference>
<keyword evidence="3" id="KW-1185">Reference proteome</keyword>
<dbReference type="SUPFAM" id="SSF82771">
    <property type="entry name" value="GIY-YIG endonuclease"/>
    <property type="match status" value="1"/>
</dbReference>
<name>A0A1T5F017_9SPHI</name>
<dbReference type="Gene3D" id="3.40.1440.10">
    <property type="entry name" value="GIY-YIG endonuclease"/>
    <property type="match status" value="1"/>
</dbReference>
<dbReference type="GO" id="GO:0004519">
    <property type="term" value="F:endonuclease activity"/>
    <property type="evidence" value="ECO:0007669"/>
    <property type="project" value="UniProtKB-KW"/>
</dbReference>
<dbReference type="AlphaFoldDB" id="A0A1T5F017"/>
<proteinExistence type="predicted"/>
<feature type="domain" description="GIY-YIG" evidence="1">
    <location>
        <begin position="1"/>
        <end position="77"/>
    </location>
</feature>
<dbReference type="PROSITE" id="PS50164">
    <property type="entry name" value="GIY_YIG"/>
    <property type="match status" value="1"/>
</dbReference>
<organism evidence="2 3">
    <name type="scientific">Parapedobacter luteus</name>
    <dbReference type="NCBI Taxonomy" id="623280"/>
    <lineage>
        <taxon>Bacteria</taxon>
        <taxon>Pseudomonadati</taxon>
        <taxon>Bacteroidota</taxon>
        <taxon>Sphingobacteriia</taxon>
        <taxon>Sphingobacteriales</taxon>
        <taxon>Sphingobacteriaceae</taxon>
        <taxon>Parapedobacter</taxon>
    </lineage>
</organism>
<keyword evidence="2" id="KW-0378">Hydrolase</keyword>
<accession>A0A1T5F017</accession>
<dbReference type="RefSeq" id="WP_079718324.1">
    <property type="nucleotide sequence ID" value="NZ_FUYS01000012.1"/>
</dbReference>
<dbReference type="STRING" id="623280.SAMN05660226_03698"/>
<gene>
    <name evidence="2" type="ORF">SAMN05660226_03698</name>
</gene>